<dbReference type="InterPro" id="IPR002087">
    <property type="entry name" value="Anti_prolifrtn"/>
</dbReference>
<evidence type="ECO:0000313" key="3">
    <source>
        <dbReference type="EMBL" id="OTF75250.1"/>
    </source>
</evidence>
<protein>
    <submittedName>
        <fullName evidence="3">B-cell translocation protein-like protein</fullName>
    </submittedName>
</protein>
<dbReference type="GO" id="GO:0005737">
    <property type="term" value="C:cytoplasm"/>
    <property type="evidence" value="ECO:0007669"/>
    <property type="project" value="TreeGrafter"/>
</dbReference>
<dbReference type="SMART" id="SM00099">
    <property type="entry name" value="btg1"/>
    <property type="match status" value="1"/>
</dbReference>
<dbReference type="PANTHER" id="PTHR22978">
    <property type="entry name" value="B-CELL TRANSLOCATION GENE"/>
    <property type="match status" value="1"/>
</dbReference>
<reference evidence="3 4" key="1">
    <citation type="submission" date="2017-03" db="EMBL/GenBank/DDBJ databases">
        <title>Genome Survey of Euroglyphus maynei.</title>
        <authorList>
            <person name="Arlian L.G."/>
            <person name="Morgan M.S."/>
            <person name="Rider S.D."/>
        </authorList>
    </citation>
    <scope>NUCLEOTIDE SEQUENCE [LARGE SCALE GENOMIC DNA]</scope>
    <source>
        <strain evidence="3">Arlian Lab</strain>
        <tissue evidence="3">Whole body</tissue>
    </source>
</reference>
<dbReference type="OrthoDB" id="19928at2759"/>
<proteinExistence type="inferred from homology"/>
<dbReference type="GO" id="GO:0005634">
    <property type="term" value="C:nucleus"/>
    <property type="evidence" value="ECO:0007669"/>
    <property type="project" value="TreeGrafter"/>
</dbReference>
<evidence type="ECO:0000313" key="4">
    <source>
        <dbReference type="Proteomes" id="UP000194236"/>
    </source>
</evidence>
<evidence type="ECO:0000256" key="1">
    <source>
        <dbReference type="ARBA" id="ARBA00007989"/>
    </source>
</evidence>
<feature type="domain" description="Anti-proliferative protein" evidence="2">
    <location>
        <begin position="1"/>
        <end position="70"/>
    </location>
</feature>
<dbReference type="EMBL" id="MUJZ01042844">
    <property type="protein sequence ID" value="OTF75250.1"/>
    <property type="molecule type" value="Genomic_DNA"/>
</dbReference>
<evidence type="ECO:0000259" key="2">
    <source>
        <dbReference type="SMART" id="SM00099"/>
    </source>
</evidence>
<dbReference type="Pfam" id="PF07742">
    <property type="entry name" value="BTG"/>
    <property type="match status" value="1"/>
</dbReference>
<dbReference type="InterPro" id="IPR036054">
    <property type="entry name" value="BTG-like_sf"/>
</dbReference>
<accession>A0A1Y3B347</accession>
<dbReference type="Gene3D" id="3.90.640.90">
    <property type="entry name" value="Anti-proliferative protein, N-terminal domain"/>
    <property type="match status" value="1"/>
</dbReference>
<dbReference type="InterPro" id="IPR033332">
    <property type="entry name" value="BTG"/>
</dbReference>
<dbReference type="AlphaFoldDB" id="A0A1Y3B347"/>
<comment type="similarity">
    <text evidence="1">Belongs to the BTG family.</text>
</comment>
<comment type="caution">
    <text evidence="3">The sequence shown here is derived from an EMBL/GenBank/DDBJ whole genome shotgun (WGS) entry which is preliminary data.</text>
</comment>
<sequence length="70" mass="8244">MEILTQRFQNHWYPNNPSKGQGYRCIRINQNCRVDYSIEMACQHAGISYDALRLPVELTLWIDPSEVTCR</sequence>
<keyword evidence="4" id="KW-1185">Reference proteome</keyword>
<dbReference type="SUPFAM" id="SSF160696">
    <property type="entry name" value="BTG domain-like"/>
    <property type="match status" value="1"/>
</dbReference>
<gene>
    <name evidence="3" type="ORF">BLA29_014768</name>
</gene>
<organism evidence="3 4">
    <name type="scientific">Euroglyphus maynei</name>
    <name type="common">Mayne's house dust mite</name>
    <dbReference type="NCBI Taxonomy" id="6958"/>
    <lineage>
        <taxon>Eukaryota</taxon>
        <taxon>Metazoa</taxon>
        <taxon>Ecdysozoa</taxon>
        <taxon>Arthropoda</taxon>
        <taxon>Chelicerata</taxon>
        <taxon>Arachnida</taxon>
        <taxon>Acari</taxon>
        <taxon>Acariformes</taxon>
        <taxon>Sarcoptiformes</taxon>
        <taxon>Astigmata</taxon>
        <taxon>Psoroptidia</taxon>
        <taxon>Analgoidea</taxon>
        <taxon>Pyroglyphidae</taxon>
        <taxon>Pyroglyphinae</taxon>
        <taxon>Euroglyphus</taxon>
    </lineage>
</organism>
<dbReference type="Proteomes" id="UP000194236">
    <property type="component" value="Unassembled WGS sequence"/>
</dbReference>
<dbReference type="PANTHER" id="PTHR22978:SF44">
    <property type="entry name" value="PROTEIN BTG3-LIKE PROTEIN"/>
    <property type="match status" value="1"/>
</dbReference>
<name>A0A1Y3B347_EURMA</name>